<evidence type="ECO:0000313" key="5">
    <source>
        <dbReference type="EMBL" id="KZL19303.1"/>
    </source>
</evidence>
<dbReference type="GO" id="GO:0005829">
    <property type="term" value="C:cytosol"/>
    <property type="evidence" value="ECO:0007669"/>
    <property type="project" value="TreeGrafter"/>
</dbReference>
<dbReference type="CDD" id="cd00090">
    <property type="entry name" value="HTH_ARSR"/>
    <property type="match status" value="1"/>
</dbReference>
<dbReference type="SUPFAM" id="SSF54909">
    <property type="entry name" value="Dimeric alpha+beta barrel"/>
    <property type="match status" value="1"/>
</dbReference>
<dbReference type="EMBL" id="LMCB01000015">
    <property type="protein sequence ID" value="KZL19303.1"/>
    <property type="molecule type" value="Genomic_DNA"/>
</dbReference>
<dbReference type="InterPro" id="IPR019887">
    <property type="entry name" value="Tscrpt_reg_AsnC/Lrp_C"/>
</dbReference>
<dbReference type="STRING" id="989403.SAMN05421798_102653"/>
<dbReference type="InterPro" id="IPR000485">
    <property type="entry name" value="AsnC-type_HTH_dom"/>
</dbReference>
<evidence type="ECO:0000259" key="4">
    <source>
        <dbReference type="PROSITE" id="PS50956"/>
    </source>
</evidence>
<dbReference type="PRINTS" id="PR00033">
    <property type="entry name" value="HTHASNC"/>
</dbReference>
<dbReference type="InterPro" id="IPR036390">
    <property type="entry name" value="WH_DNA-bd_sf"/>
</dbReference>
<name>A0A165YWR6_9HYPH</name>
<comment type="caution">
    <text evidence="5">The sequence shown here is derived from an EMBL/GenBank/DDBJ whole genome shotgun (WGS) entry which is preliminary data.</text>
</comment>
<accession>A0A165YWR6</accession>
<dbReference type="InterPro" id="IPR011991">
    <property type="entry name" value="ArsR-like_HTH"/>
</dbReference>
<reference evidence="5 6" key="1">
    <citation type="journal article" date="2016" name="Front. Microbiol.">
        <title>Comparative Genomic Analysis Reveals a Diverse Repertoire of Genes Involved in Prokaryote-Eukaryote Interactions within the Pseudovibrio Genus.</title>
        <authorList>
            <person name="Romano S."/>
            <person name="Fernandez-Guerra A."/>
            <person name="Reen F.J."/>
            <person name="Glockner F.O."/>
            <person name="Crowley S.P."/>
            <person name="O'Sullivan O."/>
            <person name="Cotter P.D."/>
            <person name="Adams C."/>
            <person name="Dobson A.D."/>
            <person name="O'Gara F."/>
        </authorList>
    </citation>
    <scope>NUCLEOTIDE SEQUENCE [LARGE SCALE GENOMIC DNA]</scope>
    <source>
        <strain evidence="5 6">Ad2</strain>
    </source>
</reference>
<dbReference type="SMART" id="SM00344">
    <property type="entry name" value="HTH_ASNC"/>
    <property type="match status" value="1"/>
</dbReference>
<dbReference type="Pfam" id="PF13404">
    <property type="entry name" value="HTH_AsnC-type"/>
    <property type="match status" value="1"/>
</dbReference>
<dbReference type="AlphaFoldDB" id="A0A165YWR6"/>
<dbReference type="Pfam" id="PF01037">
    <property type="entry name" value="AsnC_trans_reg"/>
    <property type="match status" value="1"/>
</dbReference>
<dbReference type="OrthoDB" id="9809462at2"/>
<dbReference type="InterPro" id="IPR019888">
    <property type="entry name" value="Tscrpt_reg_AsnC-like"/>
</dbReference>
<evidence type="ECO:0000256" key="3">
    <source>
        <dbReference type="ARBA" id="ARBA00023163"/>
    </source>
</evidence>
<dbReference type="SUPFAM" id="SSF46785">
    <property type="entry name" value="Winged helix' DNA-binding domain"/>
    <property type="match status" value="1"/>
</dbReference>
<keyword evidence="2" id="KW-0238">DNA-binding</keyword>
<evidence type="ECO:0000256" key="1">
    <source>
        <dbReference type="ARBA" id="ARBA00023015"/>
    </source>
</evidence>
<keyword evidence="1" id="KW-0805">Transcription regulation</keyword>
<dbReference type="RefSeq" id="WP_068005509.1">
    <property type="nucleotide sequence ID" value="NZ_FOFM01000002.1"/>
</dbReference>
<keyword evidence="3" id="KW-0804">Transcription</keyword>
<organism evidence="5 6">
    <name type="scientific">Pseudovibrio axinellae</name>
    <dbReference type="NCBI Taxonomy" id="989403"/>
    <lineage>
        <taxon>Bacteria</taxon>
        <taxon>Pseudomonadati</taxon>
        <taxon>Pseudomonadota</taxon>
        <taxon>Alphaproteobacteria</taxon>
        <taxon>Hyphomicrobiales</taxon>
        <taxon>Stappiaceae</taxon>
        <taxon>Pseudovibrio</taxon>
    </lineage>
</organism>
<protein>
    <submittedName>
        <fullName evidence="5">Regulatory protein AsnC</fullName>
    </submittedName>
</protein>
<dbReference type="GO" id="GO:0006355">
    <property type="term" value="P:regulation of DNA-templated transcription"/>
    <property type="evidence" value="ECO:0007669"/>
    <property type="project" value="UniProtKB-ARBA"/>
</dbReference>
<dbReference type="Gene3D" id="3.30.70.920">
    <property type="match status" value="1"/>
</dbReference>
<gene>
    <name evidence="5" type="primary">asnC</name>
    <name evidence="5" type="ORF">PsAD2_02054</name>
</gene>
<evidence type="ECO:0000256" key="2">
    <source>
        <dbReference type="ARBA" id="ARBA00023125"/>
    </source>
</evidence>
<feature type="domain" description="HTH asnC-type" evidence="4">
    <location>
        <begin position="1"/>
        <end position="67"/>
    </location>
</feature>
<evidence type="ECO:0000313" key="6">
    <source>
        <dbReference type="Proteomes" id="UP000076577"/>
    </source>
</evidence>
<proteinExistence type="predicted"/>
<dbReference type="PROSITE" id="PS50956">
    <property type="entry name" value="HTH_ASNC_2"/>
    <property type="match status" value="1"/>
</dbReference>
<dbReference type="PANTHER" id="PTHR30154:SF34">
    <property type="entry name" value="TRANSCRIPTIONAL REGULATOR AZLB"/>
    <property type="match status" value="1"/>
</dbReference>
<dbReference type="GO" id="GO:0043565">
    <property type="term" value="F:sequence-specific DNA binding"/>
    <property type="evidence" value="ECO:0007669"/>
    <property type="project" value="InterPro"/>
</dbReference>
<dbReference type="GO" id="GO:0043200">
    <property type="term" value="P:response to amino acid"/>
    <property type="evidence" value="ECO:0007669"/>
    <property type="project" value="TreeGrafter"/>
</dbReference>
<dbReference type="Proteomes" id="UP000076577">
    <property type="component" value="Unassembled WGS sequence"/>
</dbReference>
<dbReference type="InterPro" id="IPR036388">
    <property type="entry name" value="WH-like_DNA-bd_sf"/>
</dbReference>
<keyword evidence="6" id="KW-1185">Reference proteome</keyword>
<dbReference type="PATRIC" id="fig|989403.3.peg.2196"/>
<sequence>MDEIDQKIIAILRRNARASISDLALELKISRSTVRTRMERLRSAGDILGYTVVLRGDVFEQPVRGIMMIEIEGKGTHRIVNQLNKMTEISALHTTNGKWDLIIELGTDTLVHFDDVLRRVRLIDGIAASETNLLLSTKRTSNATRNVVLD</sequence>
<dbReference type="InterPro" id="IPR011008">
    <property type="entry name" value="Dimeric_a/b-barrel"/>
</dbReference>
<dbReference type="Gene3D" id="1.10.10.10">
    <property type="entry name" value="Winged helix-like DNA-binding domain superfamily/Winged helix DNA-binding domain"/>
    <property type="match status" value="1"/>
</dbReference>
<dbReference type="PANTHER" id="PTHR30154">
    <property type="entry name" value="LEUCINE-RESPONSIVE REGULATORY PROTEIN"/>
    <property type="match status" value="1"/>
</dbReference>